<dbReference type="AlphaFoldDB" id="A0AAD2D463"/>
<comment type="caution">
    <text evidence="1">The sequence shown here is derived from an EMBL/GenBank/DDBJ whole genome shotgun (WGS) entry which is preliminary data.</text>
</comment>
<accession>A0AAD2D463</accession>
<gene>
    <name evidence="1" type="ORF">ECRASSUSDP1_LOCUS21853</name>
</gene>
<dbReference type="EMBL" id="CAMPGE010022373">
    <property type="protein sequence ID" value="CAI2380419.1"/>
    <property type="molecule type" value="Genomic_DNA"/>
</dbReference>
<name>A0AAD2D463_EUPCR</name>
<evidence type="ECO:0000313" key="2">
    <source>
        <dbReference type="Proteomes" id="UP001295684"/>
    </source>
</evidence>
<organism evidence="1 2">
    <name type="scientific">Euplotes crassus</name>
    <dbReference type="NCBI Taxonomy" id="5936"/>
    <lineage>
        <taxon>Eukaryota</taxon>
        <taxon>Sar</taxon>
        <taxon>Alveolata</taxon>
        <taxon>Ciliophora</taxon>
        <taxon>Intramacronucleata</taxon>
        <taxon>Spirotrichea</taxon>
        <taxon>Hypotrichia</taxon>
        <taxon>Euplotida</taxon>
        <taxon>Euplotidae</taxon>
        <taxon>Moneuplotes</taxon>
    </lineage>
</organism>
<proteinExistence type="predicted"/>
<sequence>MSDQNQPEQIQMGDINQIAGDITGRRIEFKAKSTNPLINPLSYKQGEKQSGHEKFFKIPLFVQYRELYKHPFNKGTLGTFYSRSYNASLEMCKQVSSLNPELDIDNYDKYRVKAGVEDEIEHKKTEFLAECMNENLNLYFDTIQHLVISYGNCRDACGEKHVYREGKFFDNSTSDPCLKKCKKFFFLTMGRTNDYFARDYGFYIENSDTYF</sequence>
<dbReference type="Proteomes" id="UP001295684">
    <property type="component" value="Unassembled WGS sequence"/>
</dbReference>
<keyword evidence="2" id="KW-1185">Reference proteome</keyword>
<evidence type="ECO:0000313" key="1">
    <source>
        <dbReference type="EMBL" id="CAI2380419.1"/>
    </source>
</evidence>
<reference evidence="1" key="1">
    <citation type="submission" date="2023-07" db="EMBL/GenBank/DDBJ databases">
        <authorList>
            <consortium name="AG Swart"/>
            <person name="Singh M."/>
            <person name="Singh A."/>
            <person name="Seah K."/>
            <person name="Emmerich C."/>
        </authorList>
    </citation>
    <scope>NUCLEOTIDE SEQUENCE</scope>
    <source>
        <strain evidence="1">DP1</strain>
    </source>
</reference>
<protein>
    <submittedName>
        <fullName evidence="1">Uncharacterized protein</fullName>
    </submittedName>
</protein>